<evidence type="ECO:0000313" key="2">
    <source>
        <dbReference type="Proteomes" id="UP001218423"/>
    </source>
</evidence>
<dbReference type="EMBL" id="CP120943">
    <property type="protein sequence ID" value="WFG00349.1"/>
    <property type="molecule type" value="Genomic_DNA"/>
</dbReference>
<reference evidence="1" key="1">
    <citation type="submission" date="2023-03" db="EMBL/GenBank/DDBJ databases">
        <title>Aeromonas caviae strain AC1520.</title>
        <authorList>
            <person name="Xie T."/>
            <person name="Zhang Q."/>
            <person name="Deng J."/>
            <person name="Li X."/>
        </authorList>
    </citation>
    <scope>NUCLEOTIDE SEQUENCE</scope>
    <source>
        <strain evidence="1">AC1520</strain>
        <plasmid evidence="1">pAC1520</plasmid>
    </source>
</reference>
<organism evidence="1 2">
    <name type="scientific">Aeromonas caviae</name>
    <name type="common">Aeromonas punctata</name>
    <dbReference type="NCBI Taxonomy" id="648"/>
    <lineage>
        <taxon>Bacteria</taxon>
        <taxon>Pseudomonadati</taxon>
        <taxon>Pseudomonadota</taxon>
        <taxon>Gammaproteobacteria</taxon>
        <taxon>Aeromonadales</taxon>
        <taxon>Aeromonadaceae</taxon>
        <taxon>Aeromonas</taxon>
    </lineage>
</organism>
<dbReference type="RefSeq" id="WP_128341560.1">
    <property type="nucleotide sequence ID" value="NZ_CAWOMG010000111.1"/>
</dbReference>
<dbReference type="Proteomes" id="UP001218423">
    <property type="component" value="Plasmid pAC1520"/>
</dbReference>
<dbReference type="AlphaFoldDB" id="A0AAJ5ZB31"/>
<proteinExistence type="predicted"/>
<geneLocation type="plasmid" evidence="1 2">
    <name>pAC1520</name>
</geneLocation>
<protein>
    <submittedName>
        <fullName evidence="1">Uncharacterized protein</fullName>
    </submittedName>
</protein>
<keyword evidence="1" id="KW-0614">Plasmid</keyword>
<gene>
    <name evidence="1" type="ORF">P5S46_21540</name>
</gene>
<sequence length="232" mass="25808">MKAKNIPLIGTVFTRTTDEATHEEFMVGNVLLPTGVTAPRGGISFYYGAKTTSTQSLSIAFRHANEIGSNLVQLNFEVVGNCAAGTLSRDDLPNVKFMHLERIDRMIADLIGPLFVQFMNLHGRAFSNISSVKMLNAEIARNIDFVSFLHEDEAFNHLDVIVYPVVEDDGKRSVRGILFRDGNLNYDTFYSPIFENAKFVLDRSLFKVNEGGQAALHLEHNEGKHNGASLLM</sequence>
<evidence type="ECO:0000313" key="1">
    <source>
        <dbReference type="EMBL" id="WFG00349.1"/>
    </source>
</evidence>
<accession>A0AAJ5ZB31</accession>
<name>A0AAJ5ZB31_AERCA</name>